<comment type="caution">
    <text evidence="11">The sequence shown here is derived from an EMBL/GenBank/DDBJ whole genome shotgun (WGS) entry which is preliminary data.</text>
</comment>
<dbReference type="PANTHER" id="PTHR32552:SF81">
    <property type="entry name" value="TONB-DEPENDENT OUTER MEMBRANE RECEPTOR"/>
    <property type="match status" value="1"/>
</dbReference>
<evidence type="ECO:0000256" key="6">
    <source>
        <dbReference type="ARBA" id="ARBA00023004"/>
    </source>
</evidence>
<evidence type="ECO:0008006" key="13">
    <source>
        <dbReference type="Google" id="ProtNLM"/>
    </source>
</evidence>
<keyword evidence="7" id="KW-0406">Ion transport</keyword>
<dbReference type="Proteomes" id="UP001431192">
    <property type="component" value="Unassembled WGS sequence"/>
</dbReference>
<gene>
    <name evidence="11" type="ORF">N4T56_08615</name>
</gene>
<dbReference type="InterPro" id="IPR039426">
    <property type="entry name" value="TonB-dep_rcpt-like"/>
</dbReference>
<evidence type="ECO:0000256" key="3">
    <source>
        <dbReference type="ARBA" id="ARBA00022452"/>
    </source>
</evidence>
<evidence type="ECO:0000256" key="9">
    <source>
        <dbReference type="ARBA" id="ARBA00023136"/>
    </source>
</evidence>
<keyword evidence="2" id="KW-0813">Transport</keyword>
<proteinExistence type="predicted"/>
<organism evidence="11 12">
    <name type="scientific">Shewanella phaeophyticola</name>
    <dbReference type="NCBI Taxonomy" id="2978345"/>
    <lineage>
        <taxon>Bacteria</taxon>
        <taxon>Pseudomonadati</taxon>
        <taxon>Pseudomonadota</taxon>
        <taxon>Gammaproteobacteria</taxon>
        <taxon>Alteromonadales</taxon>
        <taxon>Shewanellaceae</taxon>
        <taxon>Shewanella</taxon>
    </lineage>
</organism>
<evidence type="ECO:0000256" key="7">
    <source>
        <dbReference type="ARBA" id="ARBA00023065"/>
    </source>
</evidence>
<dbReference type="PANTHER" id="PTHR32552">
    <property type="entry name" value="FERRICHROME IRON RECEPTOR-RELATED"/>
    <property type="match status" value="1"/>
</dbReference>
<dbReference type="RefSeq" id="WP_261732925.1">
    <property type="nucleotide sequence ID" value="NZ_JAODOQ010000001.1"/>
</dbReference>
<keyword evidence="3" id="KW-1134">Transmembrane beta strand</keyword>
<comment type="subcellular location">
    <subcellularLocation>
        <location evidence="1">Cell outer membrane</location>
        <topology evidence="1">Multi-pass membrane protein</topology>
    </subcellularLocation>
</comment>
<dbReference type="Gene3D" id="2.40.170.20">
    <property type="entry name" value="TonB-dependent receptor, beta-barrel domain"/>
    <property type="match status" value="1"/>
</dbReference>
<accession>A0ABT2P1K4</accession>
<keyword evidence="6" id="KW-0408">Iron</keyword>
<keyword evidence="10" id="KW-0998">Cell outer membrane</keyword>
<dbReference type="SUPFAM" id="SSF56935">
    <property type="entry name" value="Porins"/>
    <property type="match status" value="1"/>
</dbReference>
<evidence type="ECO:0000256" key="8">
    <source>
        <dbReference type="ARBA" id="ARBA00023077"/>
    </source>
</evidence>
<sequence length="122" mass="13444">MPQSTLFGKNASAGVISVTTREPSYYEHGKIEAGIGNFNQKVMKGYYTNGINDNLAFSVSGGFNTRDGYTESVSGLDDVNDRDRWNVRGQALFEPTDDVKLRLIADYSEIEEACCTVENSIT</sequence>
<evidence type="ECO:0000313" key="11">
    <source>
        <dbReference type="EMBL" id="MCT8986532.1"/>
    </source>
</evidence>
<evidence type="ECO:0000256" key="5">
    <source>
        <dbReference type="ARBA" id="ARBA00022692"/>
    </source>
</evidence>
<keyword evidence="9" id="KW-0472">Membrane</keyword>
<evidence type="ECO:0000256" key="1">
    <source>
        <dbReference type="ARBA" id="ARBA00004571"/>
    </source>
</evidence>
<reference evidence="11" key="1">
    <citation type="submission" date="2022-09" db="EMBL/GenBank/DDBJ databases">
        <title>Shewanella sp. KJ10-1 sp.nov, isolated from marine algae.</title>
        <authorList>
            <person name="Butt M."/>
            <person name="Lee J.K."/>
            <person name="Kim J.M."/>
            <person name="Choi D.G."/>
        </authorList>
    </citation>
    <scope>NUCLEOTIDE SEQUENCE</scope>
    <source>
        <strain evidence="11">KJ10-1</strain>
    </source>
</reference>
<keyword evidence="4" id="KW-0410">Iron transport</keyword>
<dbReference type="EMBL" id="JAODOQ010000001">
    <property type="protein sequence ID" value="MCT8986532.1"/>
    <property type="molecule type" value="Genomic_DNA"/>
</dbReference>
<evidence type="ECO:0000256" key="4">
    <source>
        <dbReference type="ARBA" id="ARBA00022496"/>
    </source>
</evidence>
<keyword evidence="5" id="KW-0812">Transmembrane</keyword>
<evidence type="ECO:0000256" key="2">
    <source>
        <dbReference type="ARBA" id="ARBA00022448"/>
    </source>
</evidence>
<evidence type="ECO:0000256" key="10">
    <source>
        <dbReference type="ARBA" id="ARBA00023237"/>
    </source>
</evidence>
<keyword evidence="12" id="KW-1185">Reference proteome</keyword>
<keyword evidence="8" id="KW-0798">TonB box</keyword>
<dbReference type="InterPro" id="IPR036942">
    <property type="entry name" value="Beta-barrel_TonB_sf"/>
</dbReference>
<name>A0ABT2P1K4_9GAMM</name>
<evidence type="ECO:0000313" key="12">
    <source>
        <dbReference type="Proteomes" id="UP001431192"/>
    </source>
</evidence>
<protein>
    <recommendedName>
        <fullName evidence="13">TonB-dependent receptor</fullName>
    </recommendedName>
</protein>